<evidence type="ECO:0000313" key="2">
    <source>
        <dbReference type="EMBL" id="TWE07828.1"/>
    </source>
</evidence>
<reference evidence="2 3" key="1">
    <citation type="submission" date="2019-06" db="EMBL/GenBank/DDBJ databases">
        <title>Sequencing the genomes of 1000 actinobacteria strains.</title>
        <authorList>
            <person name="Klenk H.-P."/>
        </authorList>
    </citation>
    <scope>NUCLEOTIDE SEQUENCE [LARGE SCALE GENOMIC DNA]</scope>
    <source>
        <strain evidence="2 3">DSM 19560</strain>
    </source>
</reference>
<gene>
    <name evidence="2" type="ORF">BKA23_3191</name>
</gene>
<evidence type="ECO:0000259" key="1">
    <source>
        <dbReference type="Pfam" id="PF00350"/>
    </source>
</evidence>
<dbReference type="InterPro" id="IPR005662">
    <property type="entry name" value="GTPase_Era-like"/>
</dbReference>
<dbReference type="Proteomes" id="UP000318297">
    <property type="component" value="Unassembled WGS sequence"/>
</dbReference>
<dbReference type="GO" id="GO:0043024">
    <property type="term" value="F:ribosomal small subunit binding"/>
    <property type="evidence" value="ECO:0007669"/>
    <property type="project" value="TreeGrafter"/>
</dbReference>
<proteinExistence type="predicted"/>
<dbReference type="GO" id="GO:0005525">
    <property type="term" value="F:GTP binding"/>
    <property type="evidence" value="ECO:0007669"/>
    <property type="project" value="InterPro"/>
</dbReference>
<dbReference type="GO" id="GO:0000028">
    <property type="term" value="P:ribosomal small subunit assembly"/>
    <property type="evidence" value="ECO:0007669"/>
    <property type="project" value="TreeGrafter"/>
</dbReference>
<dbReference type="PANTHER" id="PTHR42698">
    <property type="entry name" value="GTPASE ERA"/>
    <property type="match status" value="1"/>
</dbReference>
<dbReference type="PANTHER" id="PTHR42698:SF1">
    <property type="entry name" value="GTPASE ERA, MITOCHONDRIAL"/>
    <property type="match status" value="1"/>
</dbReference>
<dbReference type="GO" id="GO:0019843">
    <property type="term" value="F:rRNA binding"/>
    <property type="evidence" value="ECO:0007669"/>
    <property type="project" value="TreeGrafter"/>
</dbReference>
<keyword evidence="3" id="KW-1185">Reference proteome</keyword>
<protein>
    <recommendedName>
        <fullName evidence="1">Dynamin N-terminal domain-containing protein</fullName>
    </recommendedName>
</protein>
<dbReference type="EMBL" id="VIVQ01000004">
    <property type="protein sequence ID" value="TWE07828.1"/>
    <property type="molecule type" value="Genomic_DNA"/>
</dbReference>
<accession>A0A561DWS3</accession>
<sequence length="570" mass="60135">MQVSDEVDGVRLLTALHALRDGIDSTRLPLQMPKVDRLRRDRAALLAQLDDYVVPRAAALDAPLLAVVGGSTGAGKSTLVNSIVGMQASRSGVLRPTTRASTLIHHPADGEWFAGDHVLPGLARVTDAAETRDPGTVRLIASESVPAGLALLDAPDIDSVDSENRTLARQLLSAADLWLFVTTAVRYADAVPWQLLQQATVRGTSVAVVLDRVPLDAMEEVRADLAGMLMEQGLGQSPVFAIAETALSSNGLLPRAEVTRIVGWLNSLAADTHARTIVIRRTLEGAVDSLDGRVLDLMTAAQAQRDGVQNLQRLAHEAYAAATEQVAVGIRDGSLLRGEALARWQEYVGTGEPLRQLDGGTGSVRDRVAAMLRGRNHRQPVDEVGAALQAGLGALLVTRAETAALGAARAWRAAPGGAALVEAHSELSTVSSGFGDQVDQLVRSWRDEIRGLARDQAGDTRLSPRFVAFGADGMSVLLMLVAFSANAGADGTRRGATGGSAILAQRLLESVYGETAAAALAARVRDRLLDRATELYAAEGSRFEAVLHEYAPEGCLSDLGAAISEVKAAR</sequence>
<dbReference type="InterPro" id="IPR045063">
    <property type="entry name" value="Dynamin_N"/>
</dbReference>
<dbReference type="GO" id="GO:0005829">
    <property type="term" value="C:cytosol"/>
    <property type="evidence" value="ECO:0007669"/>
    <property type="project" value="TreeGrafter"/>
</dbReference>
<evidence type="ECO:0000313" key="3">
    <source>
        <dbReference type="Proteomes" id="UP000318297"/>
    </source>
</evidence>
<dbReference type="InterPro" id="IPR027417">
    <property type="entry name" value="P-loop_NTPase"/>
</dbReference>
<comment type="caution">
    <text evidence="2">The sequence shown here is derived from an EMBL/GenBank/DDBJ whole genome shotgun (WGS) entry which is preliminary data.</text>
</comment>
<dbReference type="AlphaFoldDB" id="A0A561DWS3"/>
<organism evidence="2 3">
    <name type="scientific">Rudaeicoccus suwonensis</name>
    <dbReference type="NCBI Taxonomy" id="657409"/>
    <lineage>
        <taxon>Bacteria</taxon>
        <taxon>Bacillati</taxon>
        <taxon>Actinomycetota</taxon>
        <taxon>Actinomycetes</taxon>
        <taxon>Micrococcales</taxon>
        <taxon>Dermacoccaceae</taxon>
        <taxon>Rudaeicoccus</taxon>
    </lineage>
</organism>
<dbReference type="Pfam" id="PF00350">
    <property type="entry name" value="Dynamin_N"/>
    <property type="match status" value="1"/>
</dbReference>
<dbReference type="Gene3D" id="3.40.50.300">
    <property type="entry name" value="P-loop containing nucleotide triphosphate hydrolases"/>
    <property type="match status" value="1"/>
</dbReference>
<name>A0A561DWS3_9MICO</name>
<dbReference type="SUPFAM" id="SSF52540">
    <property type="entry name" value="P-loop containing nucleoside triphosphate hydrolases"/>
    <property type="match status" value="1"/>
</dbReference>
<feature type="domain" description="Dynamin N-terminal" evidence="1">
    <location>
        <begin position="67"/>
        <end position="210"/>
    </location>
</feature>